<dbReference type="Gene3D" id="3.30.559.10">
    <property type="entry name" value="Chloramphenicol acetyltransferase-like domain"/>
    <property type="match status" value="2"/>
</dbReference>
<keyword evidence="3" id="KW-1185">Reference proteome</keyword>
<gene>
    <name evidence="2" type="ORF">EDC56_0845</name>
</gene>
<protein>
    <submittedName>
        <fullName evidence="2">Transferase family protein</fullName>
    </submittedName>
</protein>
<dbReference type="InterPro" id="IPR023213">
    <property type="entry name" value="CAT-like_dom_sf"/>
</dbReference>
<dbReference type="PANTHER" id="PTHR31642">
    <property type="entry name" value="TRICHOTHECENE 3-O-ACETYLTRANSFERASE"/>
    <property type="match status" value="1"/>
</dbReference>
<proteinExistence type="predicted"/>
<reference evidence="2 3" key="1">
    <citation type="submission" date="2018-11" db="EMBL/GenBank/DDBJ databases">
        <title>Genomic Encyclopedia of Type Strains, Phase IV (KMG-IV): sequencing the most valuable type-strain genomes for metagenomic binning, comparative biology and taxonomic classification.</title>
        <authorList>
            <person name="Goeker M."/>
        </authorList>
    </citation>
    <scope>NUCLEOTIDE SEQUENCE [LARGE SCALE GENOMIC DNA]</scope>
    <source>
        <strain evidence="2 3">DSM 100316</strain>
    </source>
</reference>
<dbReference type="AlphaFoldDB" id="A0A3N2E172"/>
<dbReference type="OrthoDB" id="3920163at2"/>
<dbReference type="GO" id="GO:0044550">
    <property type="term" value="P:secondary metabolite biosynthetic process"/>
    <property type="evidence" value="ECO:0007669"/>
    <property type="project" value="TreeGrafter"/>
</dbReference>
<dbReference type="Pfam" id="PF02458">
    <property type="entry name" value="Transferase"/>
    <property type="match status" value="1"/>
</dbReference>
<evidence type="ECO:0000313" key="2">
    <source>
        <dbReference type="EMBL" id="ROS05315.1"/>
    </source>
</evidence>
<dbReference type="RefSeq" id="WP_123711232.1">
    <property type="nucleotide sequence ID" value="NZ_RKHR01000003.1"/>
</dbReference>
<dbReference type="SUPFAM" id="SSF52777">
    <property type="entry name" value="CoA-dependent acyltransferases"/>
    <property type="match status" value="1"/>
</dbReference>
<accession>A0A3N2E172</accession>
<dbReference type="PANTHER" id="PTHR31642:SF310">
    <property type="entry name" value="FATTY ALCOHOL:CAFFEOYL-COA ACYLTRANSFERASE"/>
    <property type="match status" value="1"/>
</dbReference>
<dbReference type="InterPro" id="IPR050317">
    <property type="entry name" value="Plant_Fungal_Acyltransferase"/>
</dbReference>
<evidence type="ECO:0000313" key="3">
    <source>
        <dbReference type="Proteomes" id="UP000275394"/>
    </source>
</evidence>
<keyword evidence="1 2" id="KW-0808">Transferase</keyword>
<organism evidence="2 3">
    <name type="scientific">Sinobacterium caligoides</name>
    <dbReference type="NCBI Taxonomy" id="933926"/>
    <lineage>
        <taxon>Bacteria</taxon>
        <taxon>Pseudomonadati</taxon>
        <taxon>Pseudomonadota</taxon>
        <taxon>Gammaproteobacteria</taxon>
        <taxon>Cellvibrionales</taxon>
        <taxon>Spongiibacteraceae</taxon>
        <taxon>Sinobacterium</taxon>
    </lineage>
</organism>
<name>A0A3N2E172_9GAMM</name>
<dbReference type="Proteomes" id="UP000275394">
    <property type="component" value="Unassembled WGS sequence"/>
</dbReference>
<dbReference type="EMBL" id="RKHR01000003">
    <property type="protein sequence ID" value="ROS05315.1"/>
    <property type="molecule type" value="Genomic_DNA"/>
</dbReference>
<comment type="caution">
    <text evidence="2">The sequence shown here is derived from an EMBL/GenBank/DDBJ whole genome shotgun (WGS) entry which is preliminary data.</text>
</comment>
<evidence type="ECO:0000256" key="1">
    <source>
        <dbReference type="ARBA" id="ARBA00022679"/>
    </source>
</evidence>
<sequence>MRKSVKLIRSKLQLEPVEFVAQDIMSAPTFSRIVLAYEKAIDEQYLIDGLERVLRYFPLLSGRLVNQAGRAKIFLHNQGVHFTTQIAPLSCESFSSRKHSKDYVRKLTSKRRPWQLFNRDKPLMEVQLTHFSDRGSILAVSIHQQVADRVSMSHVLEAWCNACRGQAFSVPDSQQYQLDAREASSFANGGSKLFKHLSRWQQTFVNRLCLMSVKEQMISIEKRSLSVLAANLMHQLADSEQWVSTQDILVAQLWRSVHAAQGGRRVPQMSYGVDLRAVEGAPSSVHFIDNIAAHRRIDAPLEEFNNESILQAAQRIRRSIETIDFDDPSKLVADSEEKQSHDALSDKSAEATASGRVTIDSGELLAAYPLDFGAGEPIWYDLARVKQPQSLLIHQSLDGRFFDIHLRLPKKVLKRFEFKLPAVS</sequence>
<dbReference type="GO" id="GO:0016747">
    <property type="term" value="F:acyltransferase activity, transferring groups other than amino-acyl groups"/>
    <property type="evidence" value="ECO:0007669"/>
    <property type="project" value="TreeGrafter"/>
</dbReference>